<feature type="domain" description="ABC-type uncharacterised transport system" evidence="8">
    <location>
        <begin position="460"/>
        <end position="572"/>
    </location>
</feature>
<feature type="transmembrane region" description="Helical" evidence="7">
    <location>
        <begin position="12"/>
        <end position="33"/>
    </location>
</feature>
<dbReference type="Pfam" id="PF12679">
    <property type="entry name" value="ABC2_membrane_2"/>
    <property type="match status" value="1"/>
</dbReference>
<dbReference type="GeneID" id="97329596"/>
<proteinExistence type="predicted"/>
<dbReference type="PANTHER" id="PTHR30294">
    <property type="entry name" value="MEMBRANE COMPONENT OF ABC TRANSPORTER YHHJ-RELATED"/>
    <property type="match status" value="1"/>
</dbReference>
<sequence length="769" mass="85738">MKAVYKKELKAYFQSIIGCVFIAFLIAFTGIYFMAYNMTTGYPYFSYTLSGSLIVFIVGIPLITMRSFAEERKNKTDQILLTAPVSLWKVVVGKYLAMVTVIAIPNLIFCIFPLIIKLQGTAYLTVDYISILMFFLLGCVFAAIGMLLSALTESQIIAYIGTFGIFLILYLWDGILSLFPNTAMSGLVFIILLILLAAFYIWRMTNSFSIAGGVGCVGVAVAIAVYFLKETLYENLFTESLGGFALTNIFTDITQNSIVDVSGIVLYLSMITLFLFLTVQSIRRRLWESAAKKHGAYSVTMTAVFLAITVVINLIACQIPEKFRKIDVSNTKIYEISDTTEDFLKEMDKEISMKIIAVKENTDERIVTFLSKYAALSNKIHMEWIDPVLHPSVLSEYETTENTIVISCEETGKNTTVSFDDILVMDQYSYYYYGSTSYTSFDGEGQLTSALNYVTGEETKKVYLSTGHGEQELAETITELMNKNGYELSEVNLLMSTSVPDDCDLLIVNAVTSDLTEDEKTMLQLYLQQGGKVTVLLGETEGEKLPNLISILSEYGMTMEGGYIADMTRCYQNNPYCIFPKLSVSGDLAEQIKSEMTLVMNTHGMTVNDPARDTITTVPFMSTSDQAFAVTEQDQKQGEYILGAYATETVSEISAETEETEISEENAEASEEITEDTEKESRLTVIAAGSLIDEQIIDTFTELENTQLFMNIMAVNFENVKNVSIEAKSLSVEYNAVQHAGLFGTLMIFGIPAVILISGFVVWYRRRKA</sequence>
<gene>
    <name evidence="10" type="ORF">ERS852456_00735</name>
</gene>
<feature type="domain" description="DUF7088" evidence="9">
    <location>
        <begin position="331"/>
        <end position="401"/>
    </location>
</feature>
<dbReference type="EMBL" id="CYZO01000007">
    <property type="protein sequence ID" value="CUN75244.1"/>
    <property type="molecule type" value="Genomic_DNA"/>
</dbReference>
<keyword evidence="2" id="KW-1003">Cell membrane</keyword>
<evidence type="ECO:0000259" key="9">
    <source>
        <dbReference type="Pfam" id="PF23357"/>
    </source>
</evidence>
<dbReference type="Pfam" id="PF09822">
    <property type="entry name" value="ABC_transp_aux"/>
    <property type="match status" value="1"/>
</dbReference>
<dbReference type="InterPro" id="IPR019196">
    <property type="entry name" value="ABC_transp_unknown"/>
</dbReference>
<evidence type="ECO:0000313" key="10">
    <source>
        <dbReference type="EMBL" id="CUN75244.1"/>
    </source>
</evidence>
<keyword evidence="4 7" id="KW-1133">Transmembrane helix</keyword>
<feature type="transmembrane region" description="Helical" evidence="7">
    <location>
        <begin position="128"/>
        <end position="149"/>
    </location>
</feature>
<feature type="region of interest" description="Disordered" evidence="6">
    <location>
        <begin position="655"/>
        <end position="679"/>
    </location>
</feature>
<evidence type="ECO:0000313" key="11">
    <source>
        <dbReference type="Proteomes" id="UP000095787"/>
    </source>
</evidence>
<accession>A0A173ZG76</accession>
<feature type="compositionally biased region" description="Acidic residues" evidence="6">
    <location>
        <begin position="655"/>
        <end position="678"/>
    </location>
</feature>
<reference evidence="10 11" key="1">
    <citation type="submission" date="2015-09" db="EMBL/GenBank/DDBJ databases">
        <authorList>
            <consortium name="Pathogen Informatics"/>
        </authorList>
    </citation>
    <scope>NUCLEOTIDE SEQUENCE [LARGE SCALE GENOMIC DNA]</scope>
    <source>
        <strain evidence="10 11">2789STDY5834841</strain>
    </source>
</reference>
<name>A0A173ZG76_9FIRM</name>
<dbReference type="PANTHER" id="PTHR30294:SF29">
    <property type="entry name" value="MULTIDRUG ABC TRANSPORTER PERMEASE YBHS-RELATED"/>
    <property type="match status" value="1"/>
</dbReference>
<feature type="transmembrane region" description="Helical" evidence="7">
    <location>
        <begin position="740"/>
        <end position="764"/>
    </location>
</feature>
<evidence type="ECO:0000256" key="3">
    <source>
        <dbReference type="ARBA" id="ARBA00022692"/>
    </source>
</evidence>
<evidence type="ECO:0000256" key="7">
    <source>
        <dbReference type="SAM" id="Phobius"/>
    </source>
</evidence>
<evidence type="ECO:0000259" key="8">
    <source>
        <dbReference type="Pfam" id="PF09822"/>
    </source>
</evidence>
<dbReference type="Proteomes" id="UP000095787">
    <property type="component" value="Unassembled WGS sequence"/>
</dbReference>
<feature type="transmembrane region" description="Helical" evidence="7">
    <location>
        <begin position="156"/>
        <end position="172"/>
    </location>
</feature>
<feature type="transmembrane region" description="Helical" evidence="7">
    <location>
        <begin position="95"/>
        <end position="116"/>
    </location>
</feature>
<evidence type="ECO:0000256" key="5">
    <source>
        <dbReference type="ARBA" id="ARBA00023136"/>
    </source>
</evidence>
<dbReference type="AlphaFoldDB" id="A0A173ZG76"/>
<dbReference type="InterPro" id="IPR051449">
    <property type="entry name" value="ABC-2_transporter_component"/>
</dbReference>
<dbReference type="GO" id="GO:0005886">
    <property type="term" value="C:plasma membrane"/>
    <property type="evidence" value="ECO:0007669"/>
    <property type="project" value="UniProtKB-SubCell"/>
</dbReference>
<keyword evidence="5 7" id="KW-0472">Membrane</keyword>
<feature type="transmembrane region" description="Helical" evidence="7">
    <location>
        <begin position="178"/>
        <end position="201"/>
    </location>
</feature>
<feature type="transmembrane region" description="Helical" evidence="7">
    <location>
        <begin position="45"/>
        <end position="65"/>
    </location>
</feature>
<dbReference type="InterPro" id="IPR055396">
    <property type="entry name" value="DUF7088"/>
</dbReference>
<evidence type="ECO:0000256" key="4">
    <source>
        <dbReference type="ARBA" id="ARBA00022989"/>
    </source>
</evidence>
<evidence type="ECO:0000256" key="6">
    <source>
        <dbReference type="SAM" id="MobiDB-lite"/>
    </source>
</evidence>
<comment type="subcellular location">
    <subcellularLocation>
        <location evidence="1">Cell membrane</location>
        <topology evidence="1">Multi-pass membrane protein</topology>
    </subcellularLocation>
</comment>
<protein>
    <submittedName>
        <fullName evidence="10">ABC-type transport system involved in multi-copper enzyme maturation, permease component</fullName>
    </submittedName>
</protein>
<evidence type="ECO:0000256" key="2">
    <source>
        <dbReference type="ARBA" id="ARBA00022475"/>
    </source>
</evidence>
<organism evidence="10 11">
    <name type="scientific">[Ruminococcus] torques</name>
    <dbReference type="NCBI Taxonomy" id="33039"/>
    <lineage>
        <taxon>Bacteria</taxon>
        <taxon>Bacillati</taxon>
        <taxon>Bacillota</taxon>
        <taxon>Clostridia</taxon>
        <taxon>Lachnospirales</taxon>
        <taxon>Lachnospiraceae</taxon>
        <taxon>Mediterraneibacter</taxon>
    </lineage>
</organism>
<dbReference type="RefSeq" id="WP_004845931.1">
    <property type="nucleotide sequence ID" value="NZ_AP028249.1"/>
</dbReference>
<dbReference type="GO" id="GO:0140359">
    <property type="term" value="F:ABC-type transporter activity"/>
    <property type="evidence" value="ECO:0007669"/>
    <property type="project" value="InterPro"/>
</dbReference>
<feature type="transmembrane region" description="Helical" evidence="7">
    <location>
        <begin position="264"/>
        <end position="282"/>
    </location>
</feature>
<feature type="transmembrane region" description="Helical" evidence="7">
    <location>
        <begin position="294"/>
        <end position="316"/>
    </location>
</feature>
<feature type="transmembrane region" description="Helical" evidence="7">
    <location>
        <begin position="208"/>
        <end position="228"/>
    </location>
</feature>
<keyword evidence="3 7" id="KW-0812">Transmembrane</keyword>
<dbReference type="Pfam" id="PF23357">
    <property type="entry name" value="DUF7088"/>
    <property type="match status" value="1"/>
</dbReference>
<evidence type="ECO:0000256" key="1">
    <source>
        <dbReference type="ARBA" id="ARBA00004651"/>
    </source>
</evidence>